<feature type="compositionally biased region" description="Basic and acidic residues" evidence="1">
    <location>
        <begin position="254"/>
        <end position="267"/>
    </location>
</feature>
<feature type="region of interest" description="Disordered" evidence="1">
    <location>
        <begin position="195"/>
        <end position="267"/>
    </location>
</feature>
<feature type="region of interest" description="Disordered" evidence="1">
    <location>
        <begin position="507"/>
        <end position="539"/>
    </location>
</feature>
<dbReference type="Proteomes" id="UP000265618">
    <property type="component" value="Unassembled WGS sequence"/>
</dbReference>
<feature type="compositionally biased region" description="Polar residues" evidence="1">
    <location>
        <begin position="507"/>
        <end position="522"/>
    </location>
</feature>
<feature type="compositionally biased region" description="Polar residues" evidence="1">
    <location>
        <begin position="236"/>
        <end position="249"/>
    </location>
</feature>
<keyword evidence="3" id="KW-1185">Reference proteome</keyword>
<evidence type="ECO:0000256" key="1">
    <source>
        <dbReference type="SAM" id="MobiDB-lite"/>
    </source>
</evidence>
<feature type="region of interest" description="Disordered" evidence="1">
    <location>
        <begin position="135"/>
        <end position="156"/>
    </location>
</feature>
<comment type="caution">
    <text evidence="2">The sequence shown here is derived from an EMBL/GenBank/DDBJ whole genome shotgun (WGS) entry which is preliminary data.</text>
</comment>
<reference evidence="2 3" key="1">
    <citation type="journal article" date="2018" name="PLoS ONE">
        <title>The draft genome of Kipferlia bialata reveals reductive genome evolution in fornicate parasites.</title>
        <authorList>
            <person name="Tanifuji G."/>
            <person name="Takabayashi S."/>
            <person name="Kume K."/>
            <person name="Takagi M."/>
            <person name="Nakayama T."/>
            <person name="Kamikawa R."/>
            <person name="Inagaki Y."/>
            <person name="Hashimoto T."/>
        </authorList>
    </citation>
    <scope>NUCLEOTIDE SEQUENCE [LARGE SCALE GENOMIC DNA]</scope>
    <source>
        <strain evidence="2">NY0173</strain>
    </source>
</reference>
<proteinExistence type="predicted"/>
<feature type="compositionally biased region" description="Basic residues" evidence="1">
    <location>
        <begin position="208"/>
        <end position="220"/>
    </location>
</feature>
<gene>
    <name evidence="2" type="ORF">KIPB_008459</name>
</gene>
<sequence>SLSLSLTSGAQRDYGYVPLAVPYDMVFESGSVRDVFLCGLSCRALTLICPSLLLAKIHSMSALIRLDIPESRRLVSISVTGAMHNFNDLSLPSSVTSDNIDVAESVAHSVYEDEGTEREREAEQMAYMAEREREMAERERELAEGEEESEEVEEEPEMYIPPVPQVHNIAGVSQTVNPLRQLQMQRAYQAAIERERDLREEERERKAAAKRKRQRRRERERRKFEIERESMAREMSVQSMSRASASQSLPLPVSREDMKREREREREREGVVLHDAVFEGCPRLSPPHLLRVLTDSAPKLRHFTYRLINSDPCWYDPGTMGSKQPSLDYPERMQGLITFIVDVVLPSHRTPSQMASAVLRHACPPHCAAPAAVTDGTHNEVAHLSFLVQMPDAESLEDNKYVEANDLSMPCDGILKESVGRAIIRQQGPDHVSTFIRLVPRSLSNQMDRAQGEAGLVLLALDRDGLYNMSCLQLAWPEESRVRLASISGSAIKEIYLGCPLSVSQTSTTPSAQEDTLSTSASPLPGFDSRPAPSTSGHSGALSFCDVPALTSLGIGA</sequence>
<organism evidence="2 3">
    <name type="scientific">Kipferlia bialata</name>
    <dbReference type="NCBI Taxonomy" id="797122"/>
    <lineage>
        <taxon>Eukaryota</taxon>
        <taxon>Metamonada</taxon>
        <taxon>Carpediemonas-like organisms</taxon>
        <taxon>Kipferlia</taxon>
    </lineage>
</organism>
<protein>
    <submittedName>
        <fullName evidence="2">Uncharacterized protein</fullName>
    </submittedName>
</protein>
<dbReference type="AlphaFoldDB" id="A0A9K3GLH0"/>
<feature type="non-terminal residue" evidence="2">
    <location>
        <position position="557"/>
    </location>
</feature>
<evidence type="ECO:0000313" key="2">
    <source>
        <dbReference type="EMBL" id="GIQ86580.1"/>
    </source>
</evidence>
<accession>A0A9K3GLH0</accession>
<feature type="compositionally biased region" description="Basic and acidic residues" evidence="1">
    <location>
        <begin position="221"/>
        <end position="232"/>
    </location>
</feature>
<evidence type="ECO:0000313" key="3">
    <source>
        <dbReference type="Proteomes" id="UP000265618"/>
    </source>
</evidence>
<feature type="compositionally biased region" description="Acidic residues" evidence="1">
    <location>
        <begin position="144"/>
        <end position="156"/>
    </location>
</feature>
<feature type="non-terminal residue" evidence="2">
    <location>
        <position position="1"/>
    </location>
</feature>
<dbReference type="EMBL" id="BDIP01002625">
    <property type="protein sequence ID" value="GIQ86580.1"/>
    <property type="molecule type" value="Genomic_DNA"/>
</dbReference>
<feature type="compositionally biased region" description="Basic and acidic residues" evidence="1">
    <location>
        <begin position="195"/>
        <end position="207"/>
    </location>
</feature>
<name>A0A9K3GLH0_9EUKA</name>